<gene>
    <name evidence="1" type="ORF">GCM10007096_26650</name>
</gene>
<proteinExistence type="predicted"/>
<organism evidence="1 2">
    <name type="scientific">Pullulanibacillus pueri</name>
    <dbReference type="NCBI Taxonomy" id="1437324"/>
    <lineage>
        <taxon>Bacteria</taxon>
        <taxon>Bacillati</taxon>
        <taxon>Bacillota</taxon>
        <taxon>Bacilli</taxon>
        <taxon>Bacillales</taxon>
        <taxon>Sporolactobacillaceae</taxon>
        <taxon>Pullulanibacillus</taxon>
    </lineage>
</organism>
<reference evidence="1" key="2">
    <citation type="submission" date="2020-09" db="EMBL/GenBank/DDBJ databases">
        <authorList>
            <person name="Sun Q."/>
            <person name="Zhou Y."/>
        </authorList>
    </citation>
    <scope>NUCLEOTIDE SEQUENCE</scope>
    <source>
        <strain evidence="1">CGMCC 1.12777</strain>
    </source>
</reference>
<dbReference type="AlphaFoldDB" id="A0A8J2ZXP8"/>
<comment type="caution">
    <text evidence="1">The sequence shown here is derived from an EMBL/GenBank/DDBJ whole genome shotgun (WGS) entry which is preliminary data.</text>
</comment>
<reference evidence="1" key="1">
    <citation type="journal article" date="2014" name="Int. J. Syst. Evol. Microbiol.">
        <title>Complete genome sequence of Corynebacterium casei LMG S-19264T (=DSM 44701T), isolated from a smear-ripened cheese.</title>
        <authorList>
            <consortium name="US DOE Joint Genome Institute (JGI-PGF)"/>
            <person name="Walter F."/>
            <person name="Albersmeier A."/>
            <person name="Kalinowski J."/>
            <person name="Ruckert C."/>
        </authorList>
    </citation>
    <scope>NUCLEOTIDE SEQUENCE</scope>
    <source>
        <strain evidence="1">CGMCC 1.12777</strain>
    </source>
</reference>
<dbReference type="Proteomes" id="UP000656813">
    <property type="component" value="Unassembled WGS sequence"/>
</dbReference>
<dbReference type="RefSeq" id="WP_188497868.1">
    <property type="nucleotide sequence ID" value="NZ_BMFV01000020.1"/>
</dbReference>
<sequence>MVTERELEIEFLKGINRELTPKELNFIRWMVENQKQVGTSTNSHKAEQ</sequence>
<protein>
    <submittedName>
        <fullName evidence="1">Uncharacterized protein</fullName>
    </submittedName>
</protein>
<evidence type="ECO:0000313" key="2">
    <source>
        <dbReference type="Proteomes" id="UP000656813"/>
    </source>
</evidence>
<evidence type="ECO:0000313" key="1">
    <source>
        <dbReference type="EMBL" id="GGH84176.1"/>
    </source>
</evidence>
<name>A0A8J2ZXP8_9BACL</name>
<dbReference type="EMBL" id="BMFV01000020">
    <property type="protein sequence ID" value="GGH84176.1"/>
    <property type="molecule type" value="Genomic_DNA"/>
</dbReference>
<keyword evidence="2" id="KW-1185">Reference proteome</keyword>
<accession>A0A8J2ZXP8</accession>